<comment type="caution">
    <text evidence="4">The sequence shown here is derived from an EMBL/GenBank/DDBJ whole genome shotgun (WGS) entry which is preliminary data.</text>
</comment>
<reference evidence="4" key="1">
    <citation type="submission" date="2017-08" db="EMBL/GenBank/DDBJ databases">
        <authorList>
            <person name="Polle J.E."/>
            <person name="Barry K."/>
            <person name="Cushman J."/>
            <person name="Schmutz J."/>
            <person name="Tran D."/>
            <person name="Hathwaick L.T."/>
            <person name="Yim W.C."/>
            <person name="Jenkins J."/>
            <person name="Mckie-Krisberg Z.M."/>
            <person name="Prochnik S."/>
            <person name="Lindquist E."/>
            <person name="Dockter R.B."/>
            <person name="Adam C."/>
            <person name="Molina H."/>
            <person name="Bunkerborg J."/>
            <person name="Jin E."/>
            <person name="Buchheim M."/>
            <person name="Magnuson J."/>
        </authorList>
    </citation>
    <scope>NUCLEOTIDE SEQUENCE</scope>
    <source>
        <strain evidence="4">CCAP 19/18</strain>
    </source>
</reference>
<gene>
    <name evidence="4" type="ORF">DUNSADRAFT_9827</name>
</gene>
<dbReference type="Gene3D" id="2.120.10.80">
    <property type="entry name" value="Kelch-type beta propeller"/>
    <property type="match status" value="1"/>
</dbReference>
<dbReference type="Proteomes" id="UP000815325">
    <property type="component" value="Unassembled WGS sequence"/>
</dbReference>
<name>A0ABQ7GGP3_DUNSA</name>
<keyword evidence="1" id="KW-0880">Kelch repeat</keyword>
<evidence type="ECO:0000313" key="4">
    <source>
        <dbReference type="EMBL" id="KAF5833760.1"/>
    </source>
</evidence>
<accession>A0ABQ7GGP3</accession>
<dbReference type="PANTHER" id="PTHR46647:SF1">
    <property type="entry name" value="RAB9 EFFECTOR PROTEIN WITH KELCH MOTIFS"/>
    <property type="match status" value="1"/>
</dbReference>
<evidence type="ECO:0000256" key="2">
    <source>
        <dbReference type="ARBA" id="ARBA00022737"/>
    </source>
</evidence>
<dbReference type="Pfam" id="PF24681">
    <property type="entry name" value="Kelch_KLHDC2_KLHL20_DRC7"/>
    <property type="match status" value="1"/>
</dbReference>
<dbReference type="EMBL" id="MU069793">
    <property type="protein sequence ID" value="KAF5833760.1"/>
    <property type="molecule type" value="Genomic_DNA"/>
</dbReference>
<dbReference type="InterPro" id="IPR015915">
    <property type="entry name" value="Kelch-typ_b-propeller"/>
</dbReference>
<dbReference type="InterPro" id="IPR052124">
    <property type="entry name" value="Rab9_kelch_effector"/>
</dbReference>
<evidence type="ECO:0000313" key="5">
    <source>
        <dbReference type="Proteomes" id="UP000815325"/>
    </source>
</evidence>
<keyword evidence="3" id="KW-0175">Coiled coil</keyword>
<keyword evidence="5" id="KW-1185">Reference proteome</keyword>
<sequence length="437" mass="49395">MPPKANGKDKKKQEEPLEVKLQEEVKLLERARNDMQVEESFVHDKYKQIKAENERLQAEINKYRSRLGNATEDYADILEHRQEQIKAEEVKLRSMQAQVEKLDSELKQNTEEVKNLKESNAAQAAKLEDASALLQDKENLEDAVRKQHDLIEKQSEELKYLRNKLEEQDKELNTARGHLEELTLKSSATTELKILFEEPWILQTSHARLRGDVPMDREAGSLCVLAGGKLLVMYGGMSRISNQTQDGLGREVAVLNVETMQWERPGTARTPMTSHSHTGTVVGRTKILVFGGVKGELAASDISILNTDNMKWLVPQVKGLEKPPPRHGHATCAVREKVFVFGGMSMEGTLLNDLWVYDQDSLTWTNVTICGGHPPSPRRGATLAVTEDGRRLYMFGGNDGSRPLNDVYFMEIERLTWGYLPVHVSSHNTEDERSAKV</sequence>
<evidence type="ECO:0000256" key="3">
    <source>
        <dbReference type="SAM" id="Coils"/>
    </source>
</evidence>
<dbReference type="SUPFAM" id="SSF117281">
    <property type="entry name" value="Kelch motif"/>
    <property type="match status" value="1"/>
</dbReference>
<keyword evidence="2" id="KW-0677">Repeat</keyword>
<dbReference type="PANTHER" id="PTHR46647">
    <property type="entry name" value="RAB9 EFFECTOR PROTEIN WITH KELCH MOTIFS"/>
    <property type="match status" value="1"/>
</dbReference>
<proteinExistence type="predicted"/>
<evidence type="ECO:0000256" key="1">
    <source>
        <dbReference type="ARBA" id="ARBA00022441"/>
    </source>
</evidence>
<organism evidence="4 5">
    <name type="scientific">Dunaliella salina</name>
    <name type="common">Green alga</name>
    <name type="synonym">Protococcus salinus</name>
    <dbReference type="NCBI Taxonomy" id="3046"/>
    <lineage>
        <taxon>Eukaryota</taxon>
        <taxon>Viridiplantae</taxon>
        <taxon>Chlorophyta</taxon>
        <taxon>core chlorophytes</taxon>
        <taxon>Chlorophyceae</taxon>
        <taxon>CS clade</taxon>
        <taxon>Chlamydomonadales</taxon>
        <taxon>Dunaliellaceae</taxon>
        <taxon>Dunaliella</taxon>
    </lineage>
</organism>
<feature type="coiled-coil region" evidence="3">
    <location>
        <begin position="18"/>
        <end position="185"/>
    </location>
</feature>
<protein>
    <submittedName>
        <fullName evidence="4">Uncharacterized protein</fullName>
    </submittedName>
</protein>